<gene>
    <name evidence="1" type="ORF">N7505_011588</name>
</gene>
<sequence>MGMAEMTLAVERYYPIPNKQDSVANFSAWCHATQLFQQTCTSPKSSSNVAEVECQRASSEPYIGNSKISGGRRHGLASSMTAAGGPSLRRPRYLPTRHRLAVLELFNWRPVYLRDIGSLGDCPWNCDSYLDRLVWQANPRERRYSLDQTVLRWSTQYYQYLRKSAWQSSLPNTKDAVLVIDLTAQGRLPNSKSKTLTTFTQRNKFTPIFPKDLALKDPELKLSRDAQAGTFTVEA</sequence>
<evidence type="ECO:0000313" key="2">
    <source>
        <dbReference type="Proteomes" id="UP001220256"/>
    </source>
</evidence>
<evidence type="ECO:0000313" key="1">
    <source>
        <dbReference type="EMBL" id="KAJ5256437.1"/>
    </source>
</evidence>
<dbReference type="EMBL" id="JAPVEB010000010">
    <property type="protein sequence ID" value="KAJ5256437.1"/>
    <property type="molecule type" value="Genomic_DNA"/>
</dbReference>
<reference evidence="1 2" key="1">
    <citation type="journal article" date="2023" name="IMA Fungus">
        <title>Comparative genomic study of the Penicillium genus elucidates a diverse pangenome and 15 lateral gene transfer events.</title>
        <authorList>
            <person name="Petersen C."/>
            <person name="Sorensen T."/>
            <person name="Nielsen M.R."/>
            <person name="Sondergaard T.E."/>
            <person name="Sorensen J.L."/>
            <person name="Fitzpatrick D.A."/>
            <person name="Frisvad J.C."/>
            <person name="Nielsen K.L."/>
        </authorList>
    </citation>
    <scope>NUCLEOTIDE SEQUENCE [LARGE SCALE GENOMIC DNA]</scope>
    <source>
        <strain evidence="1 2">IBT 3361</strain>
    </source>
</reference>
<dbReference type="Gene3D" id="2.60.40.10">
    <property type="entry name" value="Immunoglobulins"/>
    <property type="match status" value="1"/>
</dbReference>
<dbReference type="Proteomes" id="UP001220256">
    <property type="component" value="Unassembled WGS sequence"/>
</dbReference>
<proteinExistence type="predicted"/>
<accession>A0ABQ8W7J1</accession>
<dbReference type="InterPro" id="IPR013783">
    <property type="entry name" value="Ig-like_fold"/>
</dbReference>
<keyword evidence="1" id="KW-0378">Hydrolase</keyword>
<dbReference type="GO" id="GO:0016787">
    <property type="term" value="F:hydrolase activity"/>
    <property type="evidence" value="ECO:0007669"/>
    <property type="project" value="UniProtKB-KW"/>
</dbReference>
<organism evidence="1 2">
    <name type="scientific">Penicillium chrysogenum</name>
    <name type="common">Penicillium notatum</name>
    <dbReference type="NCBI Taxonomy" id="5076"/>
    <lineage>
        <taxon>Eukaryota</taxon>
        <taxon>Fungi</taxon>
        <taxon>Dikarya</taxon>
        <taxon>Ascomycota</taxon>
        <taxon>Pezizomycotina</taxon>
        <taxon>Eurotiomycetes</taxon>
        <taxon>Eurotiomycetidae</taxon>
        <taxon>Eurotiales</taxon>
        <taxon>Aspergillaceae</taxon>
        <taxon>Penicillium</taxon>
        <taxon>Penicillium chrysogenum species complex</taxon>
    </lineage>
</organism>
<keyword evidence="2" id="KW-1185">Reference proteome</keyword>
<name>A0ABQ8W7J1_PENCH</name>
<comment type="caution">
    <text evidence="1">The sequence shown here is derived from an EMBL/GenBank/DDBJ whole genome shotgun (WGS) entry which is preliminary data.</text>
</comment>
<protein>
    <submittedName>
        <fullName evidence="1">Glycoside hydrolase superfamily</fullName>
    </submittedName>
</protein>